<keyword evidence="4" id="KW-1185">Reference proteome</keyword>
<proteinExistence type="predicted"/>
<feature type="region of interest" description="Disordered" evidence="1">
    <location>
        <begin position="742"/>
        <end position="763"/>
    </location>
</feature>
<dbReference type="CDD" id="cd00136">
    <property type="entry name" value="PDZ_canonical"/>
    <property type="match status" value="1"/>
</dbReference>
<dbReference type="InterPro" id="IPR036034">
    <property type="entry name" value="PDZ_sf"/>
</dbReference>
<feature type="region of interest" description="Disordered" evidence="1">
    <location>
        <begin position="462"/>
        <end position="533"/>
    </location>
</feature>
<dbReference type="SUPFAM" id="SSF50156">
    <property type="entry name" value="PDZ domain-like"/>
    <property type="match status" value="3"/>
</dbReference>
<feature type="compositionally biased region" description="Basic and acidic residues" evidence="1">
    <location>
        <begin position="224"/>
        <end position="233"/>
    </location>
</feature>
<feature type="compositionally biased region" description="Polar residues" evidence="1">
    <location>
        <begin position="207"/>
        <end position="218"/>
    </location>
</feature>
<name>A0A9P0GR31_9CUCU</name>
<feature type="domain" description="PDZ" evidence="2">
    <location>
        <begin position="1159"/>
        <end position="1244"/>
    </location>
</feature>
<feature type="compositionally biased region" description="Low complexity" evidence="1">
    <location>
        <begin position="1105"/>
        <end position="1119"/>
    </location>
</feature>
<feature type="region of interest" description="Disordered" evidence="1">
    <location>
        <begin position="207"/>
        <end position="238"/>
    </location>
</feature>
<feature type="compositionally biased region" description="Low complexity" evidence="1">
    <location>
        <begin position="799"/>
        <end position="813"/>
    </location>
</feature>
<protein>
    <recommendedName>
        <fullName evidence="2">PDZ domain-containing protein</fullName>
    </recommendedName>
</protein>
<feature type="region of interest" description="Disordered" evidence="1">
    <location>
        <begin position="563"/>
        <end position="600"/>
    </location>
</feature>
<dbReference type="InterPro" id="IPR001478">
    <property type="entry name" value="PDZ"/>
</dbReference>
<feature type="region of interest" description="Disordered" evidence="1">
    <location>
        <begin position="1099"/>
        <end position="1130"/>
    </location>
</feature>
<feature type="compositionally biased region" description="Polar residues" evidence="1">
    <location>
        <begin position="1274"/>
        <end position="1285"/>
    </location>
</feature>
<evidence type="ECO:0000313" key="4">
    <source>
        <dbReference type="Proteomes" id="UP001152799"/>
    </source>
</evidence>
<dbReference type="PANTHER" id="PTHR11324">
    <property type="entry name" value="IL16-RELATED"/>
    <property type="match status" value="1"/>
</dbReference>
<feature type="domain" description="PDZ" evidence="2">
    <location>
        <begin position="1287"/>
        <end position="1359"/>
    </location>
</feature>
<feature type="domain" description="PDZ" evidence="2">
    <location>
        <begin position="55"/>
        <end position="143"/>
    </location>
</feature>
<dbReference type="Pfam" id="PF00595">
    <property type="entry name" value="PDZ"/>
    <property type="match status" value="3"/>
</dbReference>
<dbReference type="SMART" id="SM00228">
    <property type="entry name" value="PDZ"/>
    <property type="match status" value="3"/>
</dbReference>
<dbReference type="PROSITE" id="PS50106">
    <property type="entry name" value="PDZ"/>
    <property type="match status" value="3"/>
</dbReference>
<organism evidence="3 4">
    <name type="scientific">Ceutorhynchus assimilis</name>
    <name type="common">cabbage seed weevil</name>
    <dbReference type="NCBI Taxonomy" id="467358"/>
    <lineage>
        <taxon>Eukaryota</taxon>
        <taxon>Metazoa</taxon>
        <taxon>Ecdysozoa</taxon>
        <taxon>Arthropoda</taxon>
        <taxon>Hexapoda</taxon>
        <taxon>Insecta</taxon>
        <taxon>Pterygota</taxon>
        <taxon>Neoptera</taxon>
        <taxon>Endopterygota</taxon>
        <taxon>Coleoptera</taxon>
        <taxon>Polyphaga</taxon>
        <taxon>Cucujiformia</taxon>
        <taxon>Curculionidae</taxon>
        <taxon>Ceutorhynchinae</taxon>
        <taxon>Ceutorhynchus</taxon>
    </lineage>
</organism>
<evidence type="ECO:0000313" key="3">
    <source>
        <dbReference type="EMBL" id="CAH1121050.1"/>
    </source>
</evidence>
<reference evidence="3" key="1">
    <citation type="submission" date="2022-01" db="EMBL/GenBank/DDBJ databases">
        <authorList>
            <person name="King R."/>
        </authorList>
    </citation>
    <scope>NUCLEOTIDE SEQUENCE</scope>
</reference>
<gene>
    <name evidence="3" type="ORF">CEUTPL_LOCUS186</name>
</gene>
<feature type="compositionally biased region" description="Polar residues" evidence="1">
    <location>
        <begin position="490"/>
        <end position="509"/>
    </location>
</feature>
<feature type="region of interest" description="Disordered" evidence="1">
    <location>
        <begin position="792"/>
        <end position="835"/>
    </location>
</feature>
<evidence type="ECO:0000259" key="2">
    <source>
        <dbReference type="PROSITE" id="PS50106"/>
    </source>
</evidence>
<feature type="region of interest" description="Disordered" evidence="1">
    <location>
        <begin position="1260"/>
        <end position="1285"/>
    </location>
</feature>
<sequence>MSQISPDLFVTVVSVGIEGKTQSCTPKKAVNNSEYITVLTIGNEETKTIKDVCEEVIIYRLPGERLGFGLKFEGGTKAHEFVKRLFIQSCAPDSPASRVQSSWGQLVEGDEVLEIDSVPVNSMTRIDCVRFLKDSNVAIKLLVKHCFNTQYAKSSEDLPVIVSTEEKKPPPVPPRKLHRKVHKNLPNFGENVHDNIVPTIKQLESFSSKSARLQSPRNSFRKKYSPDVSRRLSDGSLGPPDAEVYIDLISQESTKSLSESDDTGSTISTVLDRFASFPTTTTSSFAGSLPSTPTSIQKHLDLTYIIDDFTDDDLLPVIDKKFNRIEENNNILDGTEEMTFKYFHEGKLKDETDFFYQENHQSNISSPETPKRPVIIPRSRDRINNPSSSDSSVTLPRLVDFVPKLLQKDLEASVDTVKRFLDSERFDFEYSEDDTGQENDVDYNMDGYGSKWILSSHLSTIGEDEEEQNSQESSNAFGTSVVTPRVMIETSESSNSEAITSDKTTSVSTEKYDMDNPMEIPPTDSRQPPDGHEFPNFIETTPIASENNYRAESDQCVTNVSTWNQPINKPLDRSISSSNYDLRPKMDDSDEEKYESAEKSNLLHTRSQSLIDMSIFLKEKNSSKWNTLMEQRKSRLSKLKGLVIPEAAENDVTPLVNIPEIKSVTTSQMDLTVRENKKINELNKPLSSPMPPMVLPSWSSNTSLPKYSPAFKRKSLQVYPVSSAKKSDSSDAESSFDEYISKYSDSTPSRTTDDPKSLESIASPTRSDCSFEYNTSLKHSSLKDHHFHHTKDFADSDNDSAVSSSQSSYNSRTSPPPSPTSDDKLNGQNRMLKPSSVEAINRKNILASAKCRSGKDIKIGSPVVQRKSSLDEEKTEIPQIQRATNDKEPISIITPEEKIVSNVTLRQINHIKTVSCKEVEPVILKEHNDYRSMTNGEDNSINANGNEATALKEEISSVNSAIIVEQIEEKPVPSKRTFHPAPPKECKSQNEMRPTVNRFASLLQRHSASSILDKRNKPVNVQSLKANFENTTLQSLPVFPKSYKSGDKNSPAITPPEVTNGKPIVTTRRRSEDFHLNLRRKSDDKLLFRQMSQEDKLIGERRRFSSSSVASSNTSSSSLSREEPPVVPVNTRSKLENIEKISDNKSRNSTFPNSTELKTVKLNLDQANGILGITLAGGVDYENKTITIHRIRYGSIAYQDGQLKKGDKVISINGHETVGLTHSVATDLLKASVSKCVIVIEEIRCFVPSSNLSRRISSSVSSLSSETKGHETDSLSSVSSNKKPTQTVKVMKDGGGLGFSIEGGRDSPKGDVPLVVKKIFAGGAADKSGELKVGDEILSVNKINFQIMSRIEAWSQMKKIPEGEVLIEIFR</sequence>
<dbReference type="Gene3D" id="2.30.42.10">
    <property type="match status" value="3"/>
</dbReference>
<dbReference type="EMBL" id="OU892277">
    <property type="protein sequence ID" value="CAH1121050.1"/>
    <property type="molecule type" value="Genomic_DNA"/>
</dbReference>
<dbReference type="PANTHER" id="PTHR11324:SF16">
    <property type="entry name" value="PDZ DOMAIN-CONTAINING PROTEIN 2"/>
    <property type="match status" value="1"/>
</dbReference>
<dbReference type="OrthoDB" id="42382at2759"/>
<evidence type="ECO:0000256" key="1">
    <source>
        <dbReference type="SAM" id="MobiDB-lite"/>
    </source>
</evidence>
<dbReference type="Proteomes" id="UP001152799">
    <property type="component" value="Chromosome 1"/>
</dbReference>
<feature type="region of interest" description="Disordered" evidence="1">
    <location>
        <begin position="1044"/>
        <end position="1063"/>
    </location>
</feature>
<accession>A0A9P0GR31</accession>